<reference evidence="2" key="1">
    <citation type="journal article" date="2022" name="Mol. Ecol. Resour.">
        <title>The genomes of chicory, endive, great burdock and yacon provide insights into Asteraceae palaeo-polyploidization history and plant inulin production.</title>
        <authorList>
            <person name="Fan W."/>
            <person name="Wang S."/>
            <person name="Wang H."/>
            <person name="Wang A."/>
            <person name="Jiang F."/>
            <person name="Liu H."/>
            <person name="Zhao H."/>
            <person name="Xu D."/>
            <person name="Zhang Y."/>
        </authorList>
    </citation>
    <scope>NUCLEOTIDE SEQUENCE [LARGE SCALE GENOMIC DNA]</scope>
    <source>
        <strain evidence="2">cv. Yunnan</strain>
    </source>
</reference>
<reference evidence="1 2" key="2">
    <citation type="journal article" date="2022" name="Mol. Ecol. Resour.">
        <title>The genomes of chicory, endive, great burdock and yacon provide insights into Asteraceae paleo-polyploidization history and plant inulin production.</title>
        <authorList>
            <person name="Fan W."/>
            <person name="Wang S."/>
            <person name="Wang H."/>
            <person name="Wang A."/>
            <person name="Jiang F."/>
            <person name="Liu H."/>
            <person name="Zhao H."/>
            <person name="Xu D."/>
            <person name="Zhang Y."/>
        </authorList>
    </citation>
    <scope>NUCLEOTIDE SEQUENCE [LARGE SCALE GENOMIC DNA]</scope>
    <source>
        <strain evidence="2">cv. Yunnan</strain>
        <tissue evidence="1">Leaves</tissue>
    </source>
</reference>
<sequence length="74" mass="8419">MMYNIYSVLDIRSRSVDAVNSPNHVIIANRLLEAYLMGFSLILLVVIDSVHRYIKELVMVTESIPAAKKEKRGL</sequence>
<evidence type="ECO:0000313" key="2">
    <source>
        <dbReference type="Proteomes" id="UP001056120"/>
    </source>
</evidence>
<dbReference type="Proteomes" id="UP001056120">
    <property type="component" value="Linkage Group LG16"/>
</dbReference>
<protein>
    <submittedName>
        <fullName evidence="1">Uncharacterized protein</fullName>
    </submittedName>
</protein>
<gene>
    <name evidence="1" type="ORF">L1987_49455</name>
</gene>
<dbReference type="EMBL" id="CM042033">
    <property type="protein sequence ID" value="KAI3774892.1"/>
    <property type="molecule type" value="Genomic_DNA"/>
</dbReference>
<keyword evidence="2" id="KW-1185">Reference proteome</keyword>
<proteinExistence type="predicted"/>
<name>A0ACB9FUT2_9ASTR</name>
<organism evidence="1 2">
    <name type="scientific">Smallanthus sonchifolius</name>
    <dbReference type="NCBI Taxonomy" id="185202"/>
    <lineage>
        <taxon>Eukaryota</taxon>
        <taxon>Viridiplantae</taxon>
        <taxon>Streptophyta</taxon>
        <taxon>Embryophyta</taxon>
        <taxon>Tracheophyta</taxon>
        <taxon>Spermatophyta</taxon>
        <taxon>Magnoliopsida</taxon>
        <taxon>eudicotyledons</taxon>
        <taxon>Gunneridae</taxon>
        <taxon>Pentapetalae</taxon>
        <taxon>asterids</taxon>
        <taxon>campanulids</taxon>
        <taxon>Asterales</taxon>
        <taxon>Asteraceae</taxon>
        <taxon>Asteroideae</taxon>
        <taxon>Heliantheae alliance</taxon>
        <taxon>Millerieae</taxon>
        <taxon>Smallanthus</taxon>
    </lineage>
</organism>
<accession>A0ACB9FUT2</accession>
<comment type="caution">
    <text evidence="1">The sequence shown here is derived from an EMBL/GenBank/DDBJ whole genome shotgun (WGS) entry which is preliminary data.</text>
</comment>
<evidence type="ECO:0000313" key="1">
    <source>
        <dbReference type="EMBL" id="KAI3774892.1"/>
    </source>
</evidence>